<dbReference type="RefSeq" id="YP_001497496.1">
    <property type="nucleotide sequence ID" value="NC_009898.1"/>
</dbReference>
<evidence type="ECO:0000313" key="2">
    <source>
        <dbReference type="Proteomes" id="UP000202419"/>
    </source>
</evidence>
<dbReference type="GeneID" id="5658703"/>
<accession>A7IWH5</accession>
<organismHost>
    <name type="scientific">Chlorella</name>
    <dbReference type="NCBI Taxonomy" id="3071"/>
</organismHost>
<protein>
    <submittedName>
        <fullName evidence="1">Uncharacterized protein b300R</fullName>
    </submittedName>
</protein>
<dbReference type="EMBL" id="DQ491002">
    <property type="protein sequence ID" value="ABT14699.1"/>
    <property type="molecule type" value="Genomic_DNA"/>
</dbReference>
<organism evidence="1 2">
    <name type="scientific">Paramecium bursaria Chlorella virus NY2A</name>
    <name type="common">PBCV-NY2A</name>
    <dbReference type="NCBI Taxonomy" id="46021"/>
    <lineage>
        <taxon>Viruses</taxon>
        <taxon>Varidnaviria</taxon>
        <taxon>Bamfordvirae</taxon>
        <taxon>Nucleocytoviricota</taxon>
        <taxon>Megaviricetes</taxon>
        <taxon>Algavirales</taxon>
        <taxon>Phycodnaviridae</taxon>
        <taxon>Chlorovirus</taxon>
        <taxon>Chlorovirus americanus</taxon>
    </lineage>
</organism>
<proteinExistence type="predicted"/>
<dbReference type="Proteomes" id="UP000202419">
    <property type="component" value="Segment"/>
</dbReference>
<sequence length="69" mass="8279">MIIWTVTRTRVGFISRSRIEIHGIVSTKSPEKCSRLDLTDNIFIQRVYFVILKYLEHRFCDRCLPIVFF</sequence>
<reference evidence="1 2" key="1">
    <citation type="journal article" date="2007" name="Virology">
        <title>Sequence and annotation of the 369-kb NY-2A and the 345-kb AR158 viruses that infect Chlorella NC64A.</title>
        <authorList>
            <person name="Fitzgerald L.A."/>
            <person name="Graves M.V."/>
            <person name="Li X."/>
            <person name="Feldblyum T."/>
            <person name="Nierman W.C."/>
            <person name="Van Etten J.L."/>
        </authorList>
    </citation>
    <scope>NUCLEOTIDE SEQUENCE [LARGE SCALE GENOMIC DNA]</scope>
    <source>
        <strain evidence="1 2">NY-2A</strain>
    </source>
</reference>
<dbReference type="KEGG" id="vg:5658703"/>
<dbReference type="OrthoDB" id="39475at10239"/>
<evidence type="ECO:0000313" key="1">
    <source>
        <dbReference type="EMBL" id="ABT14699.1"/>
    </source>
</evidence>
<gene>
    <name evidence="1" type="primary">b300R</name>
    <name evidence="1" type="ORF">NY2A_b300R</name>
</gene>
<keyword evidence="2" id="KW-1185">Reference proteome</keyword>
<name>A7IWH5_PBCVN</name>